<protein>
    <submittedName>
        <fullName evidence="2">Helix-turn-helix domain-containing protein</fullName>
    </submittedName>
</protein>
<dbReference type="NCBIfam" id="TIGR01764">
    <property type="entry name" value="excise"/>
    <property type="match status" value="1"/>
</dbReference>
<feature type="domain" description="Helix-turn-helix" evidence="1">
    <location>
        <begin position="38"/>
        <end position="76"/>
    </location>
</feature>
<sequence length="77" mass="8268">MSQQLIAVDANALDQVLDRLASLEQKLASVTVTQNSEWLSIPKAAAQLGCSESTIRRKIDSGELSAKGSGKSRRVKL</sequence>
<evidence type="ECO:0000313" key="2">
    <source>
        <dbReference type="EMBL" id="MBT3139726.1"/>
    </source>
</evidence>
<dbReference type="RefSeq" id="WP_215193533.1">
    <property type="nucleotide sequence ID" value="NZ_JAHHDY010000003.1"/>
</dbReference>
<proteinExistence type="predicted"/>
<comment type="caution">
    <text evidence="2">The sequence shown here is derived from an EMBL/GenBank/DDBJ whole genome shotgun (WGS) entry which is preliminary data.</text>
</comment>
<name>A0ABS5WLT8_9RHOB</name>
<dbReference type="Proteomes" id="UP000763802">
    <property type="component" value="Unassembled WGS sequence"/>
</dbReference>
<dbReference type="Pfam" id="PF12728">
    <property type="entry name" value="HTH_17"/>
    <property type="match status" value="1"/>
</dbReference>
<gene>
    <name evidence="2" type="ORF">KL867_01540</name>
</gene>
<dbReference type="EMBL" id="JAHHDY010000003">
    <property type="protein sequence ID" value="MBT3139726.1"/>
    <property type="molecule type" value="Genomic_DNA"/>
</dbReference>
<evidence type="ECO:0000313" key="3">
    <source>
        <dbReference type="Proteomes" id="UP000763802"/>
    </source>
</evidence>
<keyword evidence="3" id="KW-1185">Reference proteome</keyword>
<dbReference type="InterPro" id="IPR010093">
    <property type="entry name" value="SinI_DNA-bd"/>
</dbReference>
<evidence type="ECO:0000259" key="1">
    <source>
        <dbReference type="Pfam" id="PF12728"/>
    </source>
</evidence>
<accession>A0ABS5WLT8</accession>
<reference evidence="2 3" key="1">
    <citation type="submission" date="2021-05" db="EMBL/GenBank/DDBJ databases">
        <title>Draft genomes of marine bacteria isolated from model chitin particles.</title>
        <authorList>
            <person name="Datta M.S."/>
            <person name="Schwartzman J.A."/>
            <person name="Cordero O."/>
        </authorList>
    </citation>
    <scope>NUCLEOTIDE SEQUENCE [LARGE SCALE GENOMIC DNA]</scope>
    <source>
        <strain evidence="2 3">4E07</strain>
    </source>
</reference>
<organism evidence="2 3">
    <name type="scientific">Falsiruegeria litorea</name>
    <dbReference type="NCBI Taxonomy" id="1280831"/>
    <lineage>
        <taxon>Bacteria</taxon>
        <taxon>Pseudomonadati</taxon>
        <taxon>Pseudomonadota</taxon>
        <taxon>Alphaproteobacteria</taxon>
        <taxon>Rhodobacterales</taxon>
        <taxon>Roseobacteraceae</taxon>
        <taxon>Falsiruegeria</taxon>
    </lineage>
</organism>
<dbReference type="InterPro" id="IPR041657">
    <property type="entry name" value="HTH_17"/>
</dbReference>